<dbReference type="Gramene" id="Psat01G0078500-T1">
    <property type="protein sequence ID" value="KAI5441438.1"/>
    <property type="gene ID" value="KIW84_010785"/>
</dbReference>
<gene>
    <name evidence="4" type="ORF">KIW84_010785</name>
</gene>
<accession>A0A9D4YN02</accession>
<evidence type="ECO:0000313" key="4">
    <source>
        <dbReference type="EMBL" id="KAI5441438.1"/>
    </source>
</evidence>
<dbReference type="GO" id="GO:0009506">
    <property type="term" value="C:plasmodesma"/>
    <property type="evidence" value="ECO:0007669"/>
    <property type="project" value="TreeGrafter"/>
</dbReference>
<dbReference type="EMBL" id="JAMSHJ010000001">
    <property type="protein sequence ID" value="KAI5441438.1"/>
    <property type="molecule type" value="Genomic_DNA"/>
</dbReference>
<feature type="transmembrane region" description="Helical" evidence="3">
    <location>
        <begin position="26"/>
        <end position="53"/>
    </location>
</feature>
<proteinExistence type="predicted"/>
<keyword evidence="5" id="KW-1185">Reference proteome</keyword>
<sequence length="244" mass="27972">KHIHQQPNLIIPKKNSYLTNMCFRPHWFWCLYCTIYALIFLLITITIIFLIIISPSNVKFHITDATLTEFNLTDNNLYYNFKVNITARNPNNNIIVYYRRITAVAWYKDNEFSYVSLAPFDQGHKNTSYLGPIEFKGNRVIKLGRKQLDEYSEEKRLGIYNDLAVDLDVRIRAKFGSFFKTGRFNPPVVQCRRLSIPLVASSKGNTSSSPSRFSFRVRRCRTGSFFTDRDANVGGGGVGTGAGI</sequence>
<comment type="caution">
    <text evidence="4">The sequence shown here is derived from an EMBL/GenBank/DDBJ whole genome shotgun (WGS) entry which is preliminary data.</text>
</comment>
<feature type="non-terminal residue" evidence="4">
    <location>
        <position position="1"/>
    </location>
</feature>
<organism evidence="4 5">
    <name type="scientific">Pisum sativum</name>
    <name type="common">Garden pea</name>
    <name type="synonym">Lathyrus oleraceus</name>
    <dbReference type="NCBI Taxonomy" id="3888"/>
    <lineage>
        <taxon>Eukaryota</taxon>
        <taxon>Viridiplantae</taxon>
        <taxon>Streptophyta</taxon>
        <taxon>Embryophyta</taxon>
        <taxon>Tracheophyta</taxon>
        <taxon>Spermatophyta</taxon>
        <taxon>Magnoliopsida</taxon>
        <taxon>eudicotyledons</taxon>
        <taxon>Gunneridae</taxon>
        <taxon>Pentapetalae</taxon>
        <taxon>rosids</taxon>
        <taxon>fabids</taxon>
        <taxon>Fabales</taxon>
        <taxon>Fabaceae</taxon>
        <taxon>Papilionoideae</taxon>
        <taxon>50 kb inversion clade</taxon>
        <taxon>NPAAA clade</taxon>
        <taxon>Hologalegina</taxon>
        <taxon>IRL clade</taxon>
        <taxon>Fabeae</taxon>
        <taxon>Lathyrus</taxon>
    </lineage>
</organism>
<dbReference type="Proteomes" id="UP001058974">
    <property type="component" value="Chromosome 1"/>
</dbReference>
<keyword evidence="2 3" id="KW-0472">Membrane</keyword>
<evidence type="ECO:0000256" key="3">
    <source>
        <dbReference type="SAM" id="Phobius"/>
    </source>
</evidence>
<dbReference type="PANTHER" id="PTHR31415">
    <property type="entry name" value="OS05G0367900 PROTEIN"/>
    <property type="match status" value="1"/>
</dbReference>
<dbReference type="GO" id="GO:0098542">
    <property type="term" value="P:defense response to other organism"/>
    <property type="evidence" value="ECO:0007669"/>
    <property type="project" value="InterPro"/>
</dbReference>
<dbReference type="InterPro" id="IPR044839">
    <property type="entry name" value="NDR1-like"/>
</dbReference>
<keyword evidence="3" id="KW-1133">Transmembrane helix</keyword>
<keyword evidence="3" id="KW-0812">Transmembrane</keyword>
<protein>
    <recommendedName>
        <fullName evidence="6">Late embryogenesis abundant protein LEA-2 subgroup domain-containing protein</fullName>
    </recommendedName>
</protein>
<dbReference type="GO" id="GO:0005886">
    <property type="term" value="C:plasma membrane"/>
    <property type="evidence" value="ECO:0007669"/>
    <property type="project" value="TreeGrafter"/>
</dbReference>
<comment type="subcellular location">
    <subcellularLocation>
        <location evidence="1">Membrane</location>
    </subcellularLocation>
</comment>
<evidence type="ECO:0000256" key="1">
    <source>
        <dbReference type="ARBA" id="ARBA00004370"/>
    </source>
</evidence>
<evidence type="ECO:0008006" key="6">
    <source>
        <dbReference type="Google" id="ProtNLM"/>
    </source>
</evidence>
<reference evidence="4 5" key="1">
    <citation type="journal article" date="2022" name="Nat. Genet.">
        <title>Improved pea reference genome and pan-genome highlight genomic features and evolutionary characteristics.</title>
        <authorList>
            <person name="Yang T."/>
            <person name="Liu R."/>
            <person name="Luo Y."/>
            <person name="Hu S."/>
            <person name="Wang D."/>
            <person name="Wang C."/>
            <person name="Pandey M.K."/>
            <person name="Ge S."/>
            <person name="Xu Q."/>
            <person name="Li N."/>
            <person name="Li G."/>
            <person name="Huang Y."/>
            <person name="Saxena R.K."/>
            <person name="Ji Y."/>
            <person name="Li M."/>
            <person name="Yan X."/>
            <person name="He Y."/>
            <person name="Liu Y."/>
            <person name="Wang X."/>
            <person name="Xiang C."/>
            <person name="Varshney R.K."/>
            <person name="Ding H."/>
            <person name="Gao S."/>
            <person name="Zong X."/>
        </authorList>
    </citation>
    <scope>NUCLEOTIDE SEQUENCE [LARGE SCALE GENOMIC DNA]</scope>
    <source>
        <strain evidence="4 5">cv. Zhongwan 6</strain>
    </source>
</reference>
<dbReference type="AlphaFoldDB" id="A0A9D4YN02"/>
<name>A0A9D4YN02_PEA</name>
<evidence type="ECO:0000313" key="5">
    <source>
        <dbReference type="Proteomes" id="UP001058974"/>
    </source>
</evidence>
<dbReference type="PANTHER" id="PTHR31415:SF59">
    <property type="entry name" value="HARPIN-INDUCED 1"/>
    <property type="match status" value="1"/>
</dbReference>
<evidence type="ECO:0000256" key="2">
    <source>
        <dbReference type="ARBA" id="ARBA00023136"/>
    </source>
</evidence>